<feature type="region of interest" description="Disordered" evidence="1">
    <location>
        <begin position="95"/>
        <end position="125"/>
    </location>
</feature>
<proteinExistence type="predicted"/>
<dbReference type="AlphaFoldDB" id="A0A8X7QI22"/>
<organism evidence="2 3">
    <name type="scientific">Brassica carinata</name>
    <name type="common">Ethiopian mustard</name>
    <name type="synonym">Abyssinian cabbage</name>
    <dbReference type="NCBI Taxonomy" id="52824"/>
    <lineage>
        <taxon>Eukaryota</taxon>
        <taxon>Viridiplantae</taxon>
        <taxon>Streptophyta</taxon>
        <taxon>Embryophyta</taxon>
        <taxon>Tracheophyta</taxon>
        <taxon>Spermatophyta</taxon>
        <taxon>Magnoliopsida</taxon>
        <taxon>eudicotyledons</taxon>
        <taxon>Gunneridae</taxon>
        <taxon>Pentapetalae</taxon>
        <taxon>rosids</taxon>
        <taxon>malvids</taxon>
        <taxon>Brassicales</taxon>
        <taxon>Brassicaceae</taxon>
        <taxon>Brassiceae</taxon>
        <taxon>Brassica</taxon>
    </lineage>
</organism>
<evidence type="ECO:0000313" key="3">
    <source>
        <dbReference type="Proteomes" id="UP000886595"/>
    </source>
</evidence>
<dbReference type="EMBL" id="JAAMPC010000013">
    <property type="protein sequence ID" value="KAG2268428.1"/>
    <property type="molecule type" value="Genomic_DNA"/>
</dbReference>
<sequence>MRHELRPSGVLIMLLADAAHLHHPTTFVLENPQKLVTPLAPTSFVSDPHLVVDERQTRPGTLTALRSEHGVSAEDVELFGEVLEEEGFRELFDGEDVNEEGAAAEELEGEGSEDGFGGEDGGSEEEDVEVLLAEIVGVVEETSADRGSGVGVVGAGVGDQVVAVSDEGLGEELAEVSETQDGDFEEDLRYSDLRRVS</sequence>
<keyword evidence="3" id="KW-1185">Reference proteome</keyword>
<gene>
    <name evidence="2" type="ORF">Bca52824_062983</name>
</gene>
<accession>A0A8X7QI22</accession>
<dbReference type="Proteomes" id="UP000886595">
    <property type="component" value="Unassembled WGS sequence"/>
</dbReference>
<evidence type="ECO:0000256" key="1">
    <source>
        <dbReference type="SAM" id="MobiDB-lite"/>
    </source>
</evidence>
<protein>
    <submittedName>
        <fullName evidence="2">Uncharacterized protein</fullName>
    </submittedName>
</protein>
<reference evidence="2 3" key="1">
    <citation type="submission" date="2020-02" db="EMBL/GenBank/DDBJ databases">
        <authorList>
            <person name="Ma Q."/>
            <person name="Huang Y."/>
            <person name="Song X."/>
            <person name="Pei D."/>
        </authorList>
    </citation>
    <scope>NUCLEOTIDE SEQUENCE [LARGE SCALE GENOMIC DNA]</scope>
    <source>
        <strain evidence="2">Sxm20200214</strain>
        <tissue evidence="2">Leaf</tissue>
    </source>
</reference>
<evidence type="ECO:0000313" key="2">
    <source>
        <dbReference type="EMBL" id="KAG2268428.1"/>
    </source>
</evidence>
<name>A0A8X7QI22_BRACI</name>
<comment type="caution">
    <text evidence="2">The sequence shown here is derived from an EMBL/GenBank/DDBJ whole genome shotgun (WGS) entry which is preliminary data.</text>
</comment>
<dbReference type="OrthoDB" id="1737570at2759"/>